<evidence type="ECO:0000313" key="13">
    <source>
        <dbReference type="Proteomes" id="UP001175271"/>
    </source>
</evidence>
<dbReference type="GO" id="GO:0005829">
    <property type="term" value="C:cytosol"/>
    <property type="evidence" value="ECO:0007669"/>
    <property type="project" value="TreeGrafter"/>
</dbReference>
<dbReference type="PROSITE" id="PS51352">
    <property type="entry name" value="THIOREDOXIN_2"/>
    <property type="match status" value="1"/>
</dbReference>
<dbReference type="Proteomes" id="UP001175271">
    <property type="component" value="Unassembled WGS sequence"/>
</dbReference>
<organism evidence="12 13">
    <name type="scientific">Steinernema hermaphroditum</name>
    <dbReference type="NCBI Taxonomy" id="289476"/>
    <lineage>
        <taxon>Eukaryota</taxon>
        <taxon>Metazoa</taxon>
        <taxon>Ecdysozoa</taxon>
        <taxon>Nematoda</taxon>
        <taxon>Chromadorea</taxon>
        <taxon>Rhabditida</taxon>
        <taxon>Tylenchina</taxon>
        <taxon>Panagrolaimomorpha</taxon>
        <taxon>Strongyloidoidea</taxon>
        <taxon>Steinernematidae</taxon>
        <taxon>Steinernema</taxon>
    </lineage>
</organism>
<evidence type="ECO:0000256" key="8">
    <source>
        <dbReference type="ARBA" id="ARBA00051132"/>
    </source>
</evidence>
<dbReference type="GO" id="GO:0045454">
    <property type="term" value="P:cell redox homeostasis"/>
    <property type="evidence" value="ECO:0007669"/>
    <property type="project" value="TreeGrafter"/>
</dbReference>
<keyword evidence="1 9" id="KW-0575">Peroxidase</keyword>
<dbReference type="InterPro" id="IPR045020">
    <property type="entry name" value="PRX_1cys"/>
</dbReference>
<comment type="similarity">
    <text evidence="5">Belongs to the peroxiredoxin family. Prx6 subfamily.</text>
</comment>
<evidence type="ECO:0000256" key="1">
    <source>
        <dbReference type="ARBA" id="ARBA00022559"/>
    </source>
</evidence>
<evidence type="ECO:0000256" key="5">
    <source>
        <dbReference type="ARBA" id="ARBA00025719"/>
    </source>
</evidence>
<dbReference type="Gene3D" id="3.40.30.10">
    <property type="entry name" value="Glutaredoxin"/>
    <property type="match status" value="1"/>
</dbReference>
<evidence type="ECO:0000259" key="11">
    <source>
        <dbReference type="PROSITE" id="PS51352"/>
    </source>
</evidence>
<dbReference type="Pfam" id="PF10417">
    <property type="entry name" value="1-cysPrx_C"/>
    <property type="match status" value="1"/>
</dbReference>
<keyword evidence="3 9" id="KW-0560">Oxidoreductase</keyword>
<dbReference type="EMBL" id="JAUCMV010000004">
    <property type="protein sequence ID" value="KAK0404922.1"/>
    <property type="molecule type" value="Genomic_DNA"/>
</dbReference>
<comment type="caution">
    <text evidence="12">The sequence shown here is derived from an EMBL/GenBank/DDBJ whole genome shotgun (WGS) entry which is preliminary data.</text>
</comment>
<dbReference type="SUPFAM" id="SSF52833">
    <property type="entry name" value="Thioredoxin-like"/>
    <property type="match status" value="1"/>
</dbReference>
<sequence>MTILLGSVFPDFSAETNAGQIESFHEWIGSSWAILFSHPNDFTPVCTTELARAAELNDEFKKRDVKLIALSCDNAESHRQWIPDIIEYCQKNKTAEECGEGDAKKCCSSKNGFPFPIIADENRVLANKLGMLDPDEKDASGSPVTARAVFVIDPSKRMKLKILYPATTGRNFDEILRVVDSLQLTAAKKVATPVDWKQGDKCMVIPTLSEDEAAKLFGDQIEAVELPSGKKYIRKTQVD</sequence>
<dbReference type="PANTHER" id="PTHR43503:SF4">
    <property type="entry name" value="PEROXIREDOXIN-6"/>
    <property type="match status" value="1"/>
</dbReference>
<evidence type="ECO:0000256" key="9">
    <source>
        <dbReference type="PIRNR" id="PIRNR000239"/>
    </source>
</evidence>
<gene>
    <name evidence="12" type="ORF">QR680_017702</name>
</gene>
<dbReference type="InterPro" id="IPR024706">
    <property type="entry name" value="Peroxiredoxin_AhpC-typ"/>
</dbReference>
<keyword evidence="4 9" id="KW-0676">Redox-active center</keyword>
<dbReference type="InterPro" id="IPR000866">
    <property type="entry name" value="AhpC/TSA"/>
</dbReference>
<evidence type="ECO:0000256" key="7">
    <source>
        <dbReference type="ARBA" id="ARBA00037420"/>
    </source>
</evidence>
<evidence type="ECO:0000256" key="2">
    <source>
        <dbReference type="ARBA" id="ARBA00022862"/>
    </source>
</evidence>
<dbReference type="PIRSF" id="PIRSF000239">
    <property type="entry name" value="AHPC"/>
    <property type="match status" value="1"/>
</dbReference>
<comment type="catalytic activity">
    <reaction evidence="8">
        <text>a hydroperoxide + [protein]-dithiol = [protein]-disulfide + an alcohol + H2O</text>
        <dbReference type="Rhea" id="RHEA:10008"/>
        <dbReference type="Rhea" id="RHEA-COMP:10593"/>
        <dbReference type="Rhea" id="RHEA-COMP:10594"/>
        <dbReference type="ChEBI" id="CHEBI:15377"/>
        <dbReference type="ChEBI" id="CHEBI:29950"/>
        <dbReference type="ChEBI" id="CHEBI:30879"/>
        <dbReference type="ChEBI" id="CHEBI:35924"/>
        <dbReference type="ChEBI" id="CHEBI:50058"/>
    </reaction>
</comment>
<proteinExistence type="inferred from homology"/>
<dbReference type="Gene3D" id="3.30.1020.10">
    <property type="entry name" value="Antioxidant, Horf6, Chain A, domain2"/>
    <property type="match status" value="1"/>
</dbReference>
<keyword evidence="2 9" id="KW-0049">Antioxidant</keyword>
<reference evidence="12" key="1">
    <citation type="submission" date="2023-06" db="EMBL/GenBank/DDBJ databases">
        <title>Genomic analysis of the entomopathogenic nematode Steinernema hermaphroditum.</title>
        <authorList>
            <person name="Schwarz E.M."/>
            <person name="Heppert J.K."/>
            <person name="Baniya A."/>
            <person name="Schwartz H.T."/>
            <person name="Tan C.-H."/>
            <person name="Antoshechkin I."/>
            <person name="Sternberg P.W."/>
            <person name="Goodrich-Blair H."/>
            <person name="Dillman A.R."/>
        </authorList>
    </citation>
    <scope>NUCLEOTIDE SEQUENCE</scope>
    <source>
        <strain evidence="12">PS9179</strain>
        <tissue evidence="12">Whole animal</tissue>
    </source>
</reference>
<dbReference type="InterPro" id="IPR013766">
    <property type="entry name" value="Thioredoxin_domain"/>
</dbReference>
<comment type="function">
    <text evidence="7">Thiol-specific peroxidase that catalyzes the reduction of hydrogen peroxide and organic hydroperoxides to water and alcohols, respectively. Plays a role in cell protection against oxidative stress by detoxifying peroxides.</text>
</comment>
<evidence type="ECO:0000256" key="3">
    <source>
        <dbReference type="ARBA" id="ARBA00023002"/>
    </source>
</evidence>
<feature type="domain" description="Thioredoxin" evidence="11">
    <location>
        <begin position="3"/>
        <end position="184"/>
    </location>
</feature>
<name>A0AA39HHX4_9BILA</name>
<evidence type="ECO:0000256" key="6">
    <source>
        <dbReference type="ARBA" id="ARBA00026176"/>
    </source>
</evidence>
<evidence type="ECO:0000313" key="12">
    <source>
        <dbReference type="EMBL" id="KAK0404922.1"/>
    </source>
</evidence>
<evidence type="ECO:0000256" key="10">
    <source>
        <dbReference type="PIRSR" id="PIRSR000239-1"/>
    </source>
</evidence>
<dbReference type="CDD" id="cd03016">
    <property type="entry name" value="PRX_1cys"/>
    <property type="match status" value="1"/>
</dbReference>
<keyword evidence="13" id="KW-1185">Reference proteome</keyword>
<accession>A0AA39HHX4</accession>
<dbReference type="InterPro" id="IPR019479">
    <property type="entry name" value="Peroxiredoxin_C"/>
</dbReference>
<dbReference type="PANTHER" id="PTHR43503">
    <property type="entry name" value="MCG48959-RELATED"/>
    <property type="match status" value="1"/>
</dbReference>
<dbReference type="Pfam" id="PF00578">
    <property type="entry name" value="AhpC-TSA"/>
    <property type="match status" value="1"/>
</dbReference>
<feature type="active site" description="Cysteine sulfenic acid (-SOH) intermediate; for peroxidase activity" evidence="10">
    <location>
        <position position="46"/>
    </location>
</feature>
<dbReference type="FunFam" id="3.40.30.10:FF:000011">
    <property type="entry name" value="Peroxiredoxin PRX1"/>
    <property type="match status" value="1"/>
</dbReference>
<dbReference type="GO" id="GO:0051920">
    <property type="term" value="F:peroxiredoxin activity"/>
    <property type="evidence" value="ECO:0007669"/>
    <property type="project" value="InterPro"/>
</dbReference>
<dbReference type="InterPro" id="IPR036249">
    <property type="entry name" value="Thioredoxin-like_sf"/>
</dbReference>
<dbReference type="FunFam" id="3.30.1020.10:FF:000001">
    <property type="entry name" value="1-Cys peroxiredoxin"/>
    <property type="match status" value="1"/>
</dbReference>
<protein>
    <recommendedName>
        <fullName evidence="6">1-Cys peroxiredoxin</fullName>
    </recommendedName>
</protein>
<dbReference type="GO" id="GO:0005739">
    <property type="term" value="C:mitochondrion"/>
    <property type="evidence" value="ECO:0007669"/>
    <property type="project" value="TreeGrafter"/>
</dbReference>
<evidence type="ECO:0000256" key="4">
    <source>
        <dbReference type="ARBA" id="ARBA00023284"/>
    </source>
</evidence>
<dbReference type="AlphaFoldDB" id="A0AA39HHX4"/>